<evidence type="ECO:0000259" key="9">
    <source>
        <dbReference type="PROSITE" id="PS50011"/>
    </source>
</evidence>
<keyword evidence="4" id="KW-0067">ATP-binding</keyword>
<dbReference type="InterPro" id="IPR008266">
    <property type="entry name" value="Tyr_kinase_AS"/>
</dbReference>
<dbReference type="Gene3D" id="1.10.510.10">
    <property type="entry name" value="Transferase(Phosphotransferase) domain 1"/>
    <property type="match status" value="1"/>
</dbReference>
<dbReference type="FunFam" id="1.10.510.10:FF:000554">
    <property type="entry name" value="Predicted protein"/>
    <property type="match status" value="1"/>
</dbReference>
<keyword evidence="1" id="KW-0808">Transferase</keyword>
<feature type="compositionally biased region" description="Pro residues" evidence="6">
    <location>
        <begin position="36"/>
        <end position="59"/>
    </location>
</feature>
<dbReference type="PROSITE" id="PS00109">
    <property type="entry name" value="PROTEIN_KINASE_TYR"/>
    <property type="match status" value="1"/>
</dbReference>
<accession>A0A914V2P4</accession>
<dbReference type="PANTHER" id="PTHR24416">
    <property type="entry name" value="TYROSINE-PROTEIN KINASE RECEPTOR"/>
    <property type="match status" value="1"/>
</dbReference>
<dbReference type="InterPro" id="IPR000719">
    <property type="entry name" value="Prot_kinase_dom"/>
</dbReference>
<keyword evidence="7" id="KW-0812">Transmembrane</keyword>
<dbReference type="InterPro" id="IPR001245">
    <property type="entry name" value="Ser-Thr/Tyr_kinase_cat_dom"/>
</dbReference>
<evidence type="ECO:0000313" key="10">
    <source>
        <dbReference type="Proteomes" id="UP000887566"/>
    </source>
</evidence>
<dbReference type="GO" id="GO:0005524">
    <property type="term" value="F:ATP binding"/>
    <property type="evidence" value="ECO:0007669"/>
    <property type="project" value="UniProtKB-KW"/>
</dbReference>
<protein>
    <submittedName>
        <fullName evidence="11">Protein kinase domain-containing protein</fullName>
    </submittedName>
</protein>
<dbReference type="GO" id="GO:0004714">
    <property type="term" value="F:transmembrane receptor protein tyrosine kinase activity"/>
    <property type="evidence" value="ECO:0007669"/>
    <property type="project" value="TreeGrafter"/>
</dbReference>
<dbReference type="PRINTS" id="PR00109">
    <property type="entry name" value="TYRKINASE"/>
</dbReference>
<evidence type="ECO:0000256" key="7">
    <source>
        <dbReference type="SAM" id="Phobius"/>
    </source>
</evidence>
<dbReference type="WBParaSite" id="PSAMB.scaffold1455size31308.g13153.t1">
    <property type="protein sequence ID" value="PSAMB.scaffold1455size31308.g13153.t1"/>
    <property type="gene ID" value="PSAMB.scaffold1455size31308.g13153"/>
</dbReference>
<keyword evidence="7" id="KW-1133">Transmembrane helix</keyword>
<keyword evidence="3" id="KW-0418">Kinase</keyword>
<keyword evidence="2" id="KW-0547">Nucleotide-binding</keyword>
<dbReference type="PANTHER" id="PTHR24416:SF600">
    <property type="entry name" value="PDGF- AND VEGF-RECEPTOR RELATED, ISOFORM J"/>
    <property type="match status" value="1"/>
</dbReference>
<dbReference type="Proteomes" id="UP000887566">
    <property type="component" value="Unplaced"/>
</dbReference>
<evidence type="ECO:0000256" key="6">
    <source>
        <dbReference type="SAM" id="MobiDB-lite"/>
    </source>
</evidence>
<dbReference type="Gene3D" id="3.30.200.20">
    <property type="entry name" value="Phosphorylase Kinase, domain 1"/>
    <property type="match status" value="1"/>
</dbReference>
<dbReference type="InterPro" id="IPR011009">
    <property type="entry name" value="Kinase-like_dom_sf"/>
</dbReference>
<dbReference type="AlphaFoldDB" id="A0A914V2P4"/>
<feature type="transmembrane region" description="Helical" evidence="7">
    <location>
        <begin position="340"/>
        <end position="364"/>
    </location>
</feature>
<dbReference type="GO" id="GO:0043235">
    <property type="term" value="C:receptor complex"/>
    <property type="evidence" value="ECO:0007669"/>
    <property type="project" value="TreeGrafter"/>
</dbReference>
<evidence type="ECO:0000313" key="11">
    <source>
        <dbReference type="WBParaSite" id="PSAMB.scaffold1455size31308.g13153.t1"/>
    </source>
</evidence>
<evidence type="ECO:0000256" key="8">
    <source>
        <dbReference type="SAM" id="SignalP"/>
    </source>
</evidence>
<feature type="chain" id="PRO_5038031119" evidence="8">
    <location>
        <begin position="22"/>
        <end position="748"/>
    </location>
</feature>
<dbReference type="SUPFAM" id="SSF56112">
    <property type="entry name" value="Protein kinase-like (PK-like)"/>
    <property type="match status" value="1"/>
</dbReference>
<evidence type="ECO:0000256" key="5">
    <source>
        <dbReference type="ARBA" id="ARBA00023137"/>
    </source>
</evidence>
<evidence type="ECO:0000256" key="2">
    <source>
        <dbReference type="ARBA" id="ARBA00022741"/>
    </source>
</evidence>
<evidence type="ECO:0000256" key="1">
    <source>
        <dbReference type="ARBA" id="ARBA00022679"/>
    </source>
</evidence>
<keyword evidence="7" id="KW-0472">Membrane</keyword>
<feature type="signal peptide" evidence="8">
    <location>
        <begin position="1"/>
        <end position="21"/>
    </location>
</feature>
<feature type="region of interest" description="Disordered" evidence="6">
    <location>
        <begin position="309"/>
        <end position="335"/>
    </location>
</feature>
<dbReference type="InterPro" id="IPR020635">
    <property type="entry name" value="Tyr_kinase_cat_dom"/>
</dbReference>
<dbReference type="Pfam" id="PF07714">
    <property type="entry name" value="PK_Tyr_Ser-Thr"/>
    <property type="match status" value="1"/>
</dbReference>
<reference evidence="11" key="1">
    <citation type="submission" date="2022-11" db="UniProtKB">
        <authorList>
            <consortium name="WormBaseParasite"/>
        </authorList>
    </citation>
    <scope>IDENTIFICATION</scope>
</reference>
<sequence>MSSSLYYIFLVLVLDLMNVLAGGKQKNDWSNSNAPNRPPPPAPPPPGPPPPQFAGRDPPPAFNALNMAPPWATGPPRPPGFTGNCTICPEYTYFAVFVFSSRMTDLDFESVKNTWKEVVEECKSEMVNIKVGYMGPKGPSANGTWLYREDTFQAMLKSLKLADFRVNTSFTNQQFNTLLLKTIDSAKLESVRTPSPPSSLGKEFLIVTDLDLALDMADANAIVSELRKNNFHVQYLWLPTSNKKSPVNMYINNIDRIVDPQVSPIYLNSLADLTAADTFMKLTFCRFDHSMLMLDKNYLQPMPEPEPFIEGYDYGRPRPPPPQGPPPQGPPPPQSSNVNWGLIAAIAGGVIALVVIVGVMCVIYSHTKFKWKANIEQIRAVARSGAVPNQYYELERRDEWTIPKGHLEIKYDQKLGAGAFCDVFKGRLSGQAPVCKIYPSIQASRSYANCDVAVKMLPTFADDMARSDFIQEITFMKSLSYHPHLICMLGVAWEGLNEPRLVTEYCINGDLLHYIRDKKEEIMLGYSNITGLKLKDLVSFAWQISDGLDYLHSKGCIHRDVAARNILVDYTNTAKIADFGLCRLTERALYTSRGGRLPIKWMALESLKSYEYSFKSDVWSYGVLLFELFSLGEVPFACHQPAEMLLHLEAGNRLKQPSFCPNEIYKIMFQSWLNEPRDRPSFEMIRSEIAKVLENATANYGYLQVEADYVEQINNQEGVDDSVIDPSLYTVSNAANFLPAEASPNTVI</sequence>
<evidence type="ECO:0000256" key="3">
    <source>
        <dbReference type="ARBA" id="ARBA00022777"/>
    </source>
</evidence>
<keyword evidence="10" id="KW-1185">Reference proteome</keyword>
<keyword evidence="5" id="KW-0829">Tyrosine-protein kinase</keyword>
<feature type="compositionally biased region" description="Pro residues" evidence="6">
    <location>
        <begin position="317"/>
        <end position="334"/>
    </location>
</feature>
<feature type="domain" description="Protein kinase" evidence="9">
    <location>
        <begin position="409"/>
        <end position="703"/>
    </location>
</feature>
<organism evidence="10 11">
    <name type="scientific">Plectus sambesii</name>
    <dbReference type="NCBI Taxonomy" id="2011161"/>
    <lineage>
        <taxon>Eukaryota</taxon>
        <taxon>Metazoa</taxon>
        <taxon>Ecdysozoa</taxon>
        <taxon>Nematoda</taxon>
        <taxon>Chromadorea</taxon>
        <taxon>Plectida</taxon>
        <taxon>Plectina</taxon>
        <taxon>Plectoidea</taxon>
        <taxon>Plectidae</taxon>
        <taxon>Plectus</taxon>
    </lineage>
</organism>
<dbReference type="GO" id="GO:0005886">
    <property type="term" value="C:plasma membrane"/>
    <property type="evidence" value="ECO:0007669"/>
    <property type="project" value="TreeGrafter"/>
</dbReference>
<dbReference type="GO" id="GO:0007169">
    <property type="term" value="P:cell surface receptor protein tyrosine kinase signaling pathway"/>
    <property type="evidence" value="ECO:0007669"/>
    <property type="project" value="TreeGrafter"/>
</dbReference>
<dbReference type="PROSITE" id="PS50011">
    <property type="entry name" value="PROTEIN_KINASE_DOM"/>
    <property type="match status" value="1"/>
</dbReference>
<keyword evidence="8" id="KW-0732">Signal</keyword>
<dbReference type="SMART" id="SM00219">
    <property type="entry name" value="TyrKc"/>
    <property type="match status" value="1"/>
</dbReference>
<feature type="region of interest" description="Disordered" evidence="6">
    <location>
        <begin position="27"/>
        <end position="59"/>
    </location>
</feature>
<dbReference type="InterPro" id="IPR050122">
    <property type="entry name" value="RTK"/>
</dbReference>
<dbReference type="CDD" id="cd00192">
    <property type="entry name" value="PTKc"/>
    <property type="match status" value="1"/>
</dbReference>
<name>A0A914V2P4_9BILA</name>
<proteinExistence type="predicted"/>
<evidence type="ECO:0000256" key="4">
    <source>
        <dbReference type="ARBA" id="ARBA00022840"/>
    </source>
</evidence>